<name>A0ABS3LG76_9ENTE</name>
<organism evidence="2 3">
    <name type="scientific">Candidatus Enterococcus moelleringii</name>
    <dbReference type="NCBI Taxonomy" id="2815325"/>
    <lineage>
        <taxon>Bacteria</taxon>
        <taxon>Bacillati</taxon>
        <taxon>Bacillota</taxon>
        <taxon>Bacilli</taxon>
        <taxon>Lactobacillales</taxon>
        <taxon>Enterococcaceae</taxon>
        <taxon>Enterococcus</taxon>
    </lineage>
</organism>
<proteinExistence type="predicted"/>
<dbReference type="Proteomes" id="UP000664601">
    <property type="component" value="Unassembled WGS sequence"/>
</dbReference>
<accession>A0ABS3LG76</accession>
<keyword evidence="1" id="KW-0175">Coiled coil</keyword>
<comment type="caution">
    <text evidence="2">The sequence shown here is derived from an EMBL/GenBank/DDBJ whole genome shotgun (WGS) entry which is preliminary data.</text>
</comment>
<dbReference type="RefSeq" id="WP_207675630.1">
    <property type="nucleotide sequence ID" value="NZ_JAFREM010000039.1"/>
</dbReference>
<feature type="coiled-coil region" evidence="1">
    <location>
        <begin position="30"/>
        <end position="188"/>
    </location>
</feature>
<dbReference type="NCBIfam" id="TIGR03544">
    <property type="entry name" value="DivI1A_domain"/>
    <property type="match status" value="1"/>
</dbReference>
<evidence type="ECO:0000313" key="3">
    <source>
        <dbReference type="Proteomes" id="UP000664601"/>
    </source>
</evidence>
<sequence length="290" mass="33777">MNFEAVELRQLTFKKNPLGGFRQADVNDFLRNVADDYETYDERIRRLIEDKDKFEKELSTKRTGQNLASVQLENEKKELQQKVQKLDAELQQLKAQKAHWDEFQKLEIEYQDIPKMKRIAQQTLEASEKAANRLMEEAERKQAEILAAAERQKSSLLAEAQQKSEALVADAQQKSKTLLEQAEEERLQQLFEAKLEISTLEKEQDDRGIAMDARQALLEQKYQELLQLKADIHDEVQTFAGMMTATRQDISQEYTNSIEALTKKNEYLRKSARPEVLTTMHVLEPEKEVM</sequence>
<keyword evidence="3" id="KW-1185">Reference proteome</keyword>
<dbReference type="Gene3D" id="6.10.250.660">
    <property type="match status" value="1"/>
</dbReference>
<evidence type="ECO:0000313" key="2">
    <source>
        <dbReference type="EMBL" id="MBO1308639.1"/>
    </source>
</evidence>
<reference evidence="2 3" key="1">
    <citation type="submission" date="2021-03" db="EMBL/GenBank/DDBJ databases">
        <title>Enterococcal diversity collection.</title>
        <authorList>
            <person name="Gilmore M.S."/>
            <person name="Schwartzman J."/>
            <person name="Van Tyne D."/>
            <person name="Martin M."/>
            <person name="Earl A.M."/>
            <person name="Manson A.L."/>
            <person name="Straub T."/>
            <person name="Salamzade R."/>
            <person name="Saavedra J."/>
            <person name="Lebreton F."/>
            <person name="Prichula J."/>
            <person name="Schaufler K."/>
            <person name="Gaca A."/>
            <person name="Sgardioli B."/>
            <person name="Wagenaar J."/>
            <person name="Strong T."/>
        </authorList>
    </citation>
    <scope>NUCLEOTIDE SEQUENCE [LARGE SCALE GENOMIC DNA]</scope>
    <source>
        <strain evidence="2 3">669A</strain>
    </source>
</reference>
<protein>
    <submittedName>
        <fullName evidence="2">DivIVA domain-containing protein</fullName>
    </submittedName>
</protein>
<dbReference type="EMBL" id="JAFREM010000039">
    <property type="protein sequence ID" value="MBO1308639.1"/>
    <property type="molecule type" value="Genomic_DNA"/>
</dbReference>
<dbReference type="InterPro" id="IPR019933">
    <property type="entry name" value="DivIVA_domain"/>
</dbReference>
<evidence type="ECO:0000256" key="1">
    <source>
        <dbReference type="SAM" id="Coils"/>
    </source>
</evidence>
<gene>
    <name evidence="2" type="ORF">JZO70_20865</name>
</gene>